<dbReference type="Pfam" id="PF09897">
    <property type="entry name" value="DUF2124"/>
    <property type="match status" value="1"/>
</dbReference>
<protein>
    <submittedName>
        <fullName evidence="1">DUF2124 domain-containing protein</fullName>
    </submittedName>
</protein>
<sequence>MNYKGINGLLTAFVESIKDLDREAKVTFAGSVGVCTPFVELLAYSVRNKGFEMAFIPDAIVEDTRKMKLIEGVGYQVIDEEADPRDSDTVVILGGLAMPFSKKTAEDILKMIDEASNKKTKIIGVGFMGIFEKQNWMDKIDFDVVIDGTIDPVRVLR</sequence>
<dbReference type="Proteomes" id="UP000320766">
    <property type="component" value="Unassembled WGS sequence"/>
</dbReference>
<name>A0A520KUT7_9EURY</name>
<accession>A0A520KUT7</accession>
<evidence type="ECO:0000313" key="2">
    <source>
        <dbReference type="Proteomes" id="UP000320766"/>
    </source>
</evidence>
<proteinExistence type="predicted"/>
<dbReference type="Gene3D" id="3.40.50.2300">
    <property type="match status" value="1"/>
</dbReference>
<gene>
    <name evidence="1" type="ORF">EF807_07980</name>
</gene>
<comment type="caution">
    <text evidence="1">The sequence shown here is derived from an EMBL/GenBank/DDBJ whole genome shotgun (WGS) entry which is preliminary data.</text>
</comment>
<organism evidence="1 2">
    <name type="scientific">Candidatus Methanolliviera hydrocarbonicum</name>
    <dbReference type="NCBI Taxonomy" id="2491085"/>
    <lineage>
        <taxon>Archaea</taxon>
        <taxon>Methanobacteriati</taxon>
        <taxon>Methanobacteriota</taxon>
        <taxon>Candidatus Methanoliparia</taxon>
        <taxon>Candidatus Methanoliparales</taxon>
        <taxon>Candidatus Methanollivieraceae</taxon>
        <taxon>Candidatus Methanolliviera</taxon>
    </lineage>
</organism>
<evidence type="ECO:0000313" key="1">
    <source>
        <dbReference type="EMBL" id="RZN66999.1"/>
    </source>
</evidence>
<dbReference type="PIRSF" id="PIRSF004962">
    <property type="entry name" value="UCP004962"/>
    <property type="match status" value="1"/>
</dbReference>
<reference evidence="1 2" key="1">
    <citation type="journal article" date="2019" name="Nat. Microbiol.">
        <title>Wide diversity of methane and short-chain alkane metabolisms in uncultured archaea.</title>
        <authorList>
            <person name="Borrel G."/>
            <person name="Adam P.S."/>
            <person name="McKay L.J."/>
            <person name="Chen L.X."/>
            <person name="Sierra-Garcia I.N."/>
            <person name="Sieber C.M."/>
            <person name="Letourneur Q."/>
            <person name="Ghozlane A."/>
            <person name="Andersen G.L."/>
            <person name="Li W.J."/>
            <person name="Hallam S.J."/>
            <person name="Muyzer G."/>
            <person name="de Oliveira V.M."/>
            <person name="Inskeep W.P."/>
            <person name="Banfield J.F."/>
            <person name="Gribaldo S."/>
        </authorList>
    </citation>
    <scope>NUCLEOTIDE SEQUENCE [LARGE SCALE GENOMIC DNA]</scope>
    <source>
        <strain evidence="1">NM1b</strain>
    </source>
</reference>
<dbReference type="AlphaFoldDB" id="A0A520KUT7"/>
<dbReference type="EMBL" id="RXIL01000145">
    <property type="protein sequence ID" value="RZN66999.1"/>
    <property type="molecule type" value="Genomic_DNA"/>
</dbReference>
<dbReference type="InterPro" id="IPR009183">
    <property type="entry name" value="UCP004962"/>
</dbReference>